<keyword evidence="1" id="KW-0489">Methyltransferase</keyword>
<accession>A0A1N7SF56</accession>
<keyword evidence="2" id="KW-1185">Reference proteome</keyword>
<dbReference type="SUPFAM" id="SSF53335">
    <property type="entry name" value="S-adenosyl-L-methionine-dependent methyltransferases"/>
    <property type="match status" value="1"/>
</dbReference>
<keyword evidence="1" id="KW-0808">Transferase</keyword>
<dbReference type="Gene3D" id="3.40.50.150">
    <property type="entry name" value="Vaccinia Virus protein VP39"/>
    <property type="match status" value="1"/>
</dbReference>
<dbReference type="CDD" id="cd02440">
    <property type="entry name" value="AdoMet_MTases"/>
    <property type="match status" value="1"/>
</dbReference>
<protein>
    <submittedName>
        <fullName evidence="1">Methyltransferase</fullName>
    </submittedName>
</protein>
<sequence>MPILPPGTLLQLMYLKDRLRRLRPGRFVEIGPGAGHISALLLDAGWSGVAYDLEASTVAALEARFPTEIASGRYRPVHGNWLELDSSDKFDLVLSCMVLEHFDDAGERIFIDVARRNLSPDGTMITIVPGSPKHWGIEDEIAGHFRRYTSRSVAELFAASGWQIKHAAGLTFPVSNVLLPLSNFLVRRSEARKLSLSMIERTKQSGIRNVPMKTTFPTILKFLLNERSLLPLHLLQKLFVKSDSALVLYVETEPLHNPVPHRG</sequence>
<evidence type="ECO:0000313" key="2">
    <source>
        <dbReference type="Proteomes" id="UP000195569"/>
    </source>
</evidence>
<dbReference type="Proteomes" id="UP000195569">
    <property type="component" value="Unassembled WGS sequence"/>
</dbReference>
<comment type="caution">
    <text evidence="1">The sequence shown here is derived from an EMBL/GenBank/DDBJ whole genome shotgun (WGS) entry which is preliminary data.</text>
</comment>
<dbReference type="AlphaFoldDB" id="A0A1N7SF56"/>
<dbReference type="InterPro" id="IPR029063">
    <property type="entry name" value="SAM-dependent_MTases_sf"/>
</dbReference>
<proteinExistence type="predicted"/>
<evidence type="ECO:0000313" key="1">
    <source>
        <dbReference type="EMBL" id="SIT46001.1"/>
    </source>
</evidence>
<name>A0A1N7SF56_9BURK</name>
<dbReference type="GO" id="GO:0032259">
    <property type="term" value="P:methylation"/>
    <property type="evidence" value="ECO:0007669"/>
    <property type="project" value="UniProtKB-KW"/>
</dbReference>
<dbReference type="OrthoDB" id="9790457at2"/>
<dbReference type="RefSeq" id="WP_087736889.1">
    <property type="nucleotide sequence ID" value="NZ_CYGY02000049.1"/>
</dbReference>
<organism evidence="1 2">
    <name type="scientific">Paraburkholderia piptadeniae</name>
    <dbReference type="NCBI Taxonomy" id="1701573"/>
    <lineage>
        <taxon>Bacteria</taxon>
        <taxon>Pseudomonadati</taxon>
        <taxon>Pseudomonadota</taxon>
        <taxon>Betaproteobacteria</taxon>
        <taxon>Burkholderiales</taxon>
        <taxon>Burkholderiaceae</taxon>
        <taxon>Paraburkholderia</taxon>
    </lineage>
</organism>
<dbReference type="EMBL" id="CYGY02000049">
    <property type="protein sequence ID" value="SIT46001.1"/>
    <property type="molecule type" value="Genomic_DNA"/>
</dbReference>
<reference evidence="1" key="1">
    <citation type="submission" date="2016-12" db="EMBL/GenBank/DDBJ databases">
        <authorList>
            <person name="Moulin L."/>
        </authorList>
    </citation>
    <scope>NUCLEOTIDE SEQUENCE [LARGE SCALE GENOMIC DNA]</scope>
    <source>
        <strain evidence="1">STM 7183</strain>
    </source>
</reference>
<gene>
    <name evidence="1" type="ORF">BN2476_490100</name>
</gene>
<dbReference type="Pfam" id="PF13489">
    <property type="entry name" value="Methyltransf_23"/>
    <property type="match status" value="1"/>
</dbReference>
<dbReference type="GO" id="GO:0008168">
    <property type="term" value="F:methyltransferase activity"/>
    <property type="evidence" value="ECO:0007669"/>
    <property type="project" value="UniProtKB-KW"/>
</dbReference>